<evidence type="ECO:0000259" key="2">
    <source>
        <dbReference type="PROSITE" id="PS51487"/>
    </source>
</evidence>
<accession>A0A6J4SN97</accession>
<dbReference type="EMBL" id="CADCVK010000367">
    <property type="protein sequence ID" value="CAA9498994.1"/>
    <property type="molecule type" value="Genomic_DNA"/>
</dbReference>
<reference evidence="3" key="1">
    <citation type="submission" date="2020-02" db="EMBL/GenBank/DDBJ databases">
        <authorList>
            <person name="Meier V. D."/>
        </authorList>
    </citation>
    <scope>NUCLEOTIDE SEQUENCE</scope>
    <source>
        <strain evidence="3">AVDCRST_MAG12</strain>
    </source>
</reference>
<dbReference type="AlphaFoldDB" id="A0A6J4SN97"/>
<dbReference type="GO" id="GO:0033961">
    <property type="term" value="F:cis-stilbene-oxide hydrolase activity"/>
    <property type="evidence" value="ECO:0007669"/>
    <property type="project" value="UniProtKB-EC"/>
</dbReference>
<feature type="non-terminal residue" evidence="3">
    <location>
        <position position="1"/>
    </location>
</feature>
<dbReference type="PROSITE" id="PS51487">
    <property type="entry name" value="NBD"/>
    <property type="match status" value="1"/>
</dbReference>
<evidence type="ECO:0000256" key="1">
    <source>
        <dbReference type="SAM" id="MobiDB-lite"/>
    </source>
</evidence>
<proteinExistence type="predicted"/>
<keyword evidence="3" id="KW-0378">Hydrolase</keyword>
<feature type="compositionally biased region" description="Basic and acidic residues" evidence="1">
    <location>
        <begin position="84"/>
        <end position="93"/>
    </location>
</feature>
<evidence type="ECO:0000313" key="3">
    <source>
        <dbReference type="EMBL" id="CAA9498994.1"/>
    </source>
</evidence>
<feature type="domain" description="NBD" evidence="2">
    <location>
        <begin position="86"/>
        <end position="93"/>
    </location>
</feature>
<gene>
    <name evidence="3" type="ORF">AVDCRST_MAG12-2556</name>
</gene>
<sequence length="93" mass="10913">AHMDHRVLGRRRDRHFLRALRRGWVETGRTDRRPGDLHGLLEGPRQCTPGVPDALLRRPVLDRRARRRPLRGVGAPVRVRRRRSEGGRPREHL</sequence>
<name>A0A6J4SN97_9ACTN</name>
<feature type="non-terminal residue" evidence="3">
    <location>
        <position position="93"/>
    </location>
</feature>
<dbReference type="InterPro" id="IPR023336">
    <property type="entry name" value="RAG_nonamer-bd_dom"/>
</dbReference>
<organism evidence="3">
    <name type="scientific">uncultured Rubrobacteraceae bacterium</name>
    <dbReference type="NCBI Taxonomy" id="349277"/>
    <lineage>
        <taxon>Bacteria</taxon>
        <taxon>Bacillati</taxon>
        <taxon>Actinomycetota</taxon>
        <taxon>Rubrobacteria</taxon>
        <taxon>Rubrobacterales</taxon>
        <taxon>Rubrobacteraceae</taxon>
        <taxon>environmental samples</taxon>
    </lineage>
</organism>
<dbReference type="EC" id="3.3.2.9" evidence="3"/>
<protein>
    <submittedName>
        <fullName evidence="3">Epoxide hydrolase</fullName>
        <ecNumber evidence="3">3.3.2.9</ecNumber>
    </submittedName>
</protein>
<feature type="region of interest" description="Disordered" evidence="1">
    <location>
        <begin position="67"/>
        <end position="93"/>
    </location>
</feature>